<dbReference type="PANTHER" id="PTHR43433:SF5">
    <property type="entry name" value="AB HYDROLASE-1 DOMAIN-CONTAINING PROTEIN"/>
    <property type="match status" value="1"/>
</dbReference>
<feature type="domain" description="AB hydrolase-1" evidence="2">
    <location>
        <begin position="59"/>
        <end position="179"/>
    </location>
</feature>
<dbReference type="InterPro" id="IPR050471">
    <property type="entry name" value="AB_hydrolase"/>
</dbReference>
<dbReference type="Proteomes" id="UP000607559">
    <property type="component" value="Unassembled WGS sequence"/>
</dbReference>
<keyword evidence="1" id="KW-0732">Signal</keyword>
<evidence type="ECO:0000259" key="2">
    <source>
        <dbReference type="Pfam" id="PF00561"/>
    </source>
</evidence>
<name>A0A8J2UDU3_9BACT</name>
<reference evidence="3" key="1">
    <citation type="journal article" date="2014" name="Int. J. Syst. Evol. Microbiol.">
        <title>Complete genome sequence of Corynebacterium casei LMG S-19264T (=DSM 44701T), isolated from a smear-ripened cheese.</title>
        <authorList>
            <consortium name="US DOE Joint Genome Institute (JGI-PGF)"/>
            <person name="Walter F."/>
            <person name="Albersmeier A."/>
            <person name="Kalinowski J."/>
            <person name="Ruckert C."/>
        </authorList>
    </citation>
    <scope>NUCLEOTIDE SEQUENCE</scope>
    <source>
        <strain evidence="3">CGMCC 1.15448</strain>
    </source>
</reference>
<dbReference type="SUPFAM" id="SSF53474">
    <property type="entry name" value="alpha/beta-Hydrolases"/>
    <property type="match status" value="1"/>
</dbReference>
<dbReference type="Pfam" id="PF00561">
    <property type="entry name" value="Abhydrolase_1"/>
    <property type="match status" value="1"/>
</dbReference>
<sequence>MTMKKIINRMKMSKKILPIALLLFTVFQVNGQKTKPTESGYAPVNGIKVYYEVYGQGMPIVLLHGAFYTIDMNWSQLIPELSKHRKVIAIEMQGHGHSPYSDRALSITTLASDVEKVMDYLKIDSADVAGYSMGGSIAYQFAVQSPKRLRKLVIISSTYKTDGWLPIVNTAFEDFKPEFFDNTPLKTGYDAVAPDTTKWTKFLKRMFDFAKVPFNCGDSNIAKITSPVLIISGDNDGLDKVELMKTYQLLGGGVAADLKPMPKSHLAIVPSQGHVSLMMQTETILSYLKEFLN</sequence>
<proteinExistence type="predicted"/>
<reference evidence="3" key="2">
    <citation type="submission" date="2020-09" db="EMBL/GenBank/DDBJ databases">
        <authorList>
            <person name="Sun Q."/>
            <person name="Zhou Y."/>
        </authorList>
    </citation>
    <scope>NUCLEOTIDE SEQUENCE</scope>
    <source>
        <strain evidence="3">CGMCC 1.15448</strain>
    </source>
</reference>
<organism evidence="3 4">
    <name type="scientific">Puia dinghuensis</name>
    <dbReference type="NCBI Taxonomy" id="1792502"/>
    <lineage>
        <taxon>Bacteria</taxon>
        <taxon>Pseudomonadati</taxon>
        <taxon>Bacteroidota</taxon>
        <taxon>Chitinophagia</taxon>
        <taxon>Chitinophagales</taxon>
        <taxon>Chitinophagaceae</taxon>
        <taxon>Puia</taxon>
    </lineage>
</organism>
<evidence type="ECO:0000313" key="3">
    <source>
        <dbReference type="EMBL" id="GGB01441.1"/>
    </source>
</evidence>
<dbReference type="InterPro" id="IPR029058">
    <property type="entry name" value="AB_hydrolase_fold"/>
</dbReference>
<dbReference type="EMBL" id="BMJC01000002">
    <property type="protein sequence ID" value="GGB01441.1"/>
    <property type="molecule type" value="Genomic_DNA"/>
</dbReference>
<dbReference type="InterPro" id="IPR000073">
    <property type="entry name" value="AB_hydrolase_1"/>
</dbReference>
<dbReference type="Gene3D" id="3.40.50.1820">
    <property type="entry name" value="alpha/beta hydrolase"/>
    <property type="match status" value="1"/>
</dbReference>
<feature type="signal peptide" evidence="1">
    <location>
        <begin position="1"/>
        <end position="31"/>
    </location>
</feature>
<protein>
    <submittedName>
        <fullName evidence="3">Oxidoreductase</fullName>
    </submittedName>
</protein>
<keyword evidence="4" id="KW-1185">Reference proteome</keyword>
<evidence type="ECO:0000313" key="4">
    <source>
        <dbReference type="Proteomes" id="UP000607559"/>
    </source>
</evidence>
<dbReference type="AlphaFoldDB" id="A0A8J2UDU3"/>
<dbReference type="PANTHER" id="PTHR43433">
    <property type="entry name" value="HYDROLASE, ALPHA/BETA FOLD FAMILY PROTEIN"/>
    <property type="match status" value="1"/>
</dbReference>
<dbReference type="PRINTS" id="PR00111">
    <property type="entry name" value="ABHYDROLASE"/>
</dbReference>
<feature type="chain" id="PRO_5035207381" evidence="1">
    <location>
        <begin position="32"/>
        <end position="293"/>
    </location>
</feature>
<evidence type="ECO:0000256" key="1">
    <source>
        <dbReference type="SAM" id="SignalP"/>
    </source>
</evidence>
<accession>A0A8J2UDU3</accession>
<comment type="caution">
    <text evidence="3">The sequence shown here is derived from an EMBL/GenBank/DDBJ whole genome shotgun (WGS) entry which is preliminary data.</text>
</comment>
<gene>
    <name evidence="3" type="ORF">GCM10011511_25960</name>
</gene>